<dbReference type="PANTHER" id="PTHR13947:SF37">
    <property type="entry name" value="LD18367P"/>
    <property type="match status" value="1"/>
</dbReference>
<dbReference type="PANTHER" id="PTHR13947">
    <property type="entry name" value="GNAT FAMILY N-ACETYLTRANSFERASE"/>
    <property type="match status" value="1"/>
</dbReference>
<accession>A0A315XS08</accession>
<feature type="domain" description="N-acetyltransferase" evidence="2">
    <location>
        <begin position="10"/>
        <end position="155"/>
    </location>
</feature>
<dbReference type="EMBL" id="MZGS01000016">
    <property type="protein sequence ID" value="PWB87849.1"/>
    <property type="molecule type" value="Genomic_DNA"/>
</dbReference>
<dbReference type="CDD" id="cd04301">
    <property type="entry name" value="NAT_SF"/>
    <property type="match status" value="1"/>
</dbReference>
<dbReference type="InterPro" id="IPR016181">
    <property type="entry name" value="Acyl_CoA_acyltransferase"/>
</dbReference>
<reference evidence="3 4" key="1">
    <citation type="submission" date="2017-03" db="EMBL/GenBank/DDBJ databases">
        <title>Genome sequence of Methanobrevibacter thaueri.</title>
        <authorList>
            <person name="Poehlein A."/>
            <person name="Seedorf H."/>
            <person name="Daniel R."/>
        </authorList>
    </citation>
    <scope>NUCLEOTIDE SEQUENCE [LARGE SCALE GENOMIC DNA]</scope>
    <source>
        <strain evidence="3 4">DSM 11995</strain>
    </source>
</reference>
<dbReference type="Gene3D" id="3.40.630.30">
    <property type="match status" value="1"/>
</dbReference>
<dbReference type="GO" id="GO:0008080">
    <property type="term" value="F:N-acetyltransferase activity"/>
    <property type="evidence" value="ECO:0007669"/>
    <property type="project" value="InterPro"/>
</dbReference>
<sequence>MMGVIVMETVLTNEKDERFLELVRELDRGYYERIGDELSKYDQYNEFTKPHVVLLALDSGQPIACASYRVMDEDSVEFKRVYVKKAFRKRGIAYCLIRELEKLVMKDDFSFSIIVTGAHNVPAIRLYEKLGYHLTDDFGQFIGDDSVICMRKEFM</sequence>
<evidence type="ECO:0000256" key="1">
    <source>
        <dbReference type="ARBA" id="ARBA00022679"/>
    </source>
</evidence>
<dbReference type="Proteomes" id="UP000251717">
    <property type="component" value="Unassembled WGS sequence"/>
</dbReference>
<gene>
    <name evidence="3" type="ORF">MBBTH_04360</name>
</gene>
<keyword evidence="4" id="KW-1185">Reference proteome</keyword>
<dbReference type="Pfam" id="PF00583">
    <property type="entry name" value="Acetyltransf_1"/>
    <property type="match status" value="1"/>
</dbReference>
<evidence type="ECO:0000313" key="3">
    <source>
        <dbReference type="EMBL" id="PWB87849.1"/>
    </source>
</evidence>
<dbReference type="InterPro" id="IPR000182">
    <property type="entry name" value="GNAT_dom"/>
</dbReference>
<comment type="caution">
    <text evidence="3">The sequence shown here is derived from an EMBL/GenBank/DDBJ whole genome shotgun (WGS) entry which is preliminary data.</text>
</comment>
<dbReference type="SUPFAM" id="SSF55729">
    <property type="entry name" value="Acyl-CoA N-acyltransferases (Nat)"/>
    <property type="match status" value="1"/>
</dbReference>
<keyword evidence="1 3" id="KW-0808">Transferase</keyword>
<dbReference type="PROSITE" id="PS51186">
    <property type="entry name" value="GNAT"/>
    <property type="match status" value="1"/>
</dbReference>
<organism evidence="3 4">
    <name type="scientific">Methanobrevibacter thaueri</name>
    <dbReference type="NCBI Taxonomy" id="190975"/>
    <lineage>
        <taxon>Archaea</taxon>
        <taxon>Methanobacteriati</taxon>
        <taxon>Methanobacteriota</taxon>
        <taxon>Methanomada group</taxon>
        <taxon>Methanobacteria</taxon>
        <taxon>Methanobacteriales</taxon>
        <taxon>Methanobacteriaceae</taxon>
        <taxon>Methanobrevibacter</taxon>
    </lineage>
</organism>
<evidence type="ECO:0000259" key="2">
    <source>
        <dbReference type="PROSITE" id="PS51186"/>
    </source>
</evidence>
<dbReference type="AlphaFoldDB" id="A0A315XS08"/>
<evidence type="ECO:0000313" key="4">
    <source>
        <dbReference type="Proteomes" id="UP000251717"/>
    </source>
</evidence>
<proteinExistence type="predicted"/>
<name>A0A315XS08_9EURY</name>
<dbReference type="InterPro" id="IPR050769">
    <property type="entry name" value="NAT_camello-type"/>
</dbReference>
<protein>
    <submittedName>
        <fullName evidence="3">Acetyltransferase (GNAT) family protein</fullName>
    </submittedName>
</protein>